<dbReference type="EMBL" id="AOHZ01000044">
    <property type="protein sequence ID" value="ELY56638.1"/>
    <property type="molecule type" value="Genomic_DNA"/>
</dbReference>
<name>L9X7N8_9EURY</name>
<dbReference type="OrthoDB" id="85977at2157"/>
<reference evidence="3 4" key="1">
    <citation type="journal article" date="2014" name="PLoS Genet.">
        <title>Phylogenetically driven sequencing of extremely halophilic archaea reveals strategies for static and dynamic osmo-response.</title>
        <authorList>
            <person name="Becker E.A."/>
            <person name="Seitzer P.M."/>
            <person name="Tritt A."/>
            <person name="Larsen D."/>
            <person name="Krusor M."/>
            <person name="Yao A.I."/>
            <person name="Wu D."/>
            <person name="Madern D."/>
            <person name="Eisen J.A."/>
            <person name="Darling A.E."/>
            <person name="Facciotti M.T."/>
        </authorList>
    </citation>
    <scope>NUCLEOTIDE SEQUENCE [LARGE SCALE GENOMIC DNA]</scope>
    <source>
        <strain evidence="3 4">JCM 12255</strain>
    </source>
</reference>
<keyword evidence="2" id="KW-1133">Transmembrane helix</keyword>
<feature type="region of interest" description="Disordered" evidence="1">
    <location>
        <begin position="34"/>
        <end position="60"/>
    </location>
</feature>
<gene>
    <name evidence="3" type="ORF">C493_09700</name>
</gene>
<dbReference type="Proteomes" id="UP000011602">
    <property type="component" value="Unassembled WGS sequence"/>
</dbReference>
<dbReference type="eggNOG" id="arCOG02980">
    <property type="taxonomic scope" value="Archaea"/>
</dbReference>
<accession>L9X7N8</accession>
<comment type="caution">
    <text evidence="3">The sequence shown here is derived from an EMBL/GenBank/DDBJ whole genome shotgun (WGS) entry which is preliminary data.</text>
</comment>
<feature type="compositionally biased region" description="Acidic residues" evidence="1">
    <location>
        <begin position="37"/>
        <end position="48"/>
    </location>
</feature>
<evidence type="ECO:0008006" key="5">
    <source>
        <dbReference type="Google" id="ProtNLM"/>
    </source>
</evidence>
<evidence type="ECO:0000313" key="4">
    <source>
        <dbReference type="Proteomes" id="UP000011602"/>
    </source>
</evidence>
<evidence type="ECO:0000256" key="1">
    <source>
        <dbReference type="SAM" id="MobiDB-lite"/>
    </source>
</evidence>
<proteinExistence type="predicted"/>
<sequence length="592" mass="64972">MRISLTRTQLVVVAVAIVGFALVAVTVGAGPALFADGSDDATPESGDDAADRPDEPTTEGTVGYVNGYWYDDELAVDDAETAALEDDDLESVVYRSMARVEEIRDLTFEDDVPVDVISREEFQQDHDDAFVAPTGDERLKQDVTYEALFMVDNETPADDELESMYGGTVEGYYEPVEDRIVLVSENPDEPEVDEVVLGHELAHALQNQHFDLTRFDRATIDDEAAENGLVEGDAVWIDTEYGERCSEEWSCLPDAETGFGGQSDLNWGIYLALYQPYSDGPAYVDHLLEAEDGWDAVNAAYDDPPASASTIIHQDDRDPVEIDLEDRSDDAWRPLEVDGEVRTETAGETAMVGMFAGDLSDSTTPAVIEDDAVLETDDETMYDYDQPYTDDWAGDELVTYVNADAADGTESTTDDTGYVWETEWRSSEGAQEFATGYLDLLEIHDAEAVDDRRDTYVIDDEFPGAYFLERDGETVTIVRAPSVDDLDAIADGAAPEGDDRLERIDVADASDDDSMAGFGVPLGIVGVSGSLVLVVARRRGRRRRRPDVETVRHPTAATRWNSAAVRRRNSGCERVAAQRARSAWAGGRAMGL</sequence>
<dbReference type="PATRIC" id="fig|1227499.3.peg.1963"/>
<feature type="transmembrane region" description="Helical" evidence="2">
    <location>
        <begin position="515"/>
        <end position="536"/>
    </location>
</feature>
<protein>
    <recommendedName>
        <fullName evidence="5">Lipoprotein</fullName>
    </recommendedName>
</protein>
<evidence type="ECO:0000313" key="3">
    <source>
        <dbReference type="EMBL" id="ELY56638.1"/>
    </source>
</evidence>
<dbReference type="NCBIfam" id="NF038145">
    <property type="entry name" value="Hvo_1808_fam"/>
    <property type="match status" value="1"/>
</dbReference>
<organism evidence="3 4">
    <name type="scientific">Natronolimnohabitans innermongolicus JCM 12255</name>
    <dbReference type="NCBI Taxonomy" id="1227499"/>
    <lineage>
        <taxon>Archaea</taxon>
        <taxon>Methanobacteriati</taxon>
        <taxon>Methanobacteriota</taxon>
        <taxon>Stenosarchaea group</taxon>
        <taxon>Halobacteria</taxon>
        <taxon>Halobacteriales</taxon>
        <taxon>Natrialbaceae</taxon>
        <taxon>Natronolimnohabitans</taxon>
    </lineage>
</organism>
<dbReference type="STRING" id="1227499.C493_09700"/>
<dbReference type="InterPro" id="IPR047792">
    <property type="entry name" value="Hvo_1808-like"/>
</dbReference>
<keyword evidence="2" id="KW-0472">Membrane</keyword>
<keyword evidence="4" id="KW-1185">Reference proteome</keyword>
<dbReference type="AlphaFoldDB" id="L9X7N8"/>
<dbReference type="RefSeq" id="WP_007259226.1">
    <property type="nucleotide sequence ID" value="NZ_AOHZ01000044.1"/>
</dbReference>
<evidence type="ECO:0000256" key="2">
    <source>
        <dbReference type="SAM" id="Phobius"/>
    </source>
</evidence>
<keyword evidence="2" id="KW-0812">Transmembrane</keyword>